<accession>A0A0A1W3Q9</accession>
<dbReference type="Gene3D" id="3.40.50.1820">
    <property type="entry name" value="alpha/beta hydrolase"/>
    <property type="match status" value="1"/>
</dbReference>
<dbReference type="AlphaFoldDB" id="A0A0A1W3Q9"/>
<dbReference type="RefSeq" id="WP_042483612.1">
    <property type="nucleotide sequence ID" value="NZ_BBPI01000012.1"/>
</dbReference>
<comment type="caution">
    <text evidence="1">The sequence shown here is derived from an EMBL/GenBank/DDBJ whole genome shotgun (WGS) entry which is preliminary data.</text>
</comment>
<dbReference type="Proteomes" id="UP000032305">
    <property type="component" value="Unassembled WGS sequence"/>
</dbReference>
<gene>
    <name evidence="1" type="ORF">SP5_012_00140</name>
</gene>
<evidence type="ECO:0000313" key="2">
    <source>
        <dbReference type="Proteomes" id="UP000032305"/>
    </source>
</evidence>
<dbReference type="InterPro" id="IPR029058">
    <property type="entry name" value="AB_hydrolase_fold"/>
</dbReference>
<protein>
    <recommendedName>
        <fullName evidence="3">Hydrolase</fullName>
    </recommendedName>
</protein>
<sequence length="231" mass="24799">MIDYYDWPGGREAMLCFGPAQGPVVLVAMPFWEEANRTRSLAVAMLRRLADHGIGGALPDWPGTGESVIDTEKASLLQWRDAHQAAAESLGDRPCYAVSIRGGALVDGFALLAGRWHLTPMTGEAVLRDVIRLRAAAGLRGDEHGVFGAESPVRVAGNRVSPHFLAGLAGAGLHDQPGVPRRVVRLGHDRAPADRVIDAVPPWRRAEPQEDPELAALLAEDIAQWIASCEG</sequence>
<organism evidence="1 2">
    <name type="scientific">Sphingomonas parapaucimobilis NBRC 15100</name>
    <dbReference type="NCBI Taxonomy" id="1219049"/>
    <lineage>
        <taxon>Bacteria</taxon>
        <taxon>Pseudomonadati</taxon>
        <taxon>Pseudomonadota</taxon>
        <taxon>Alphaproteobacteria</taxon>
        <taxon>Sphingomonadales</taxon>
        <taxon>Sphingomonadaceae</taxon>
        <taxon>Sphingomonas</taxon>
    </lineage>
</organism>
<name>A0A0A1W3Q9_9SPHN</name>
<evidence type="ECO:0008006" key="3">
    <source>
        <dbReference type="Google" id="ProtNLM"/>
    </source>
</evidence>
<evidence type="ECO:0000313" key="1">
    <source>
        <dbReference type="EMBL" id="GAL99796.1"/>
    </source>
</evidence>
<dbReference type="SUPFAM" id="SSF53474">
    <property type="entry name" value="alpha/beta-Hydrolases"/>
    <property type="match status" value="1"/>
</dbReference>
<reference evidence="1 2" key="1">
    <citation type="submission" date="2014-11" db="EMBL/GenBank/DDBJ databases">
        <title>Whole genome shotgun sequence of Sphingomonas parapaucimobilis NBRC 15100.</title>
        <authorList>
            <person name="Katano-Makiyama Y."/>
            <person name="Hosoyama A."/>
            <person name="Hashimoto M."/>
            <person name="Hosoyama Y."/>
            <person name="Noguchi M."/>
            <person name="Numata M."/>
            <person name="Tsuchikane K."/>
            <person name="Hirakata S."/>
            <person name="Uohara A."/>
            <person name="Shimodaira J."/>
            <person name="Ohji S."/>
            <person name="Ichikawa N."/>
            <person name="Kimura A."/>
            <person name="Yamazoe A."/>
            <person name="Fujita N."/>
        </authorList>
    </citation>
    <scope>NUCLEOTIDE SEQUENCE [LARGE SCALE GENOMIC DNA]</scope>
    <source>
        <strain evidence="1 2">NBRC 15100</strain>
    </source>
</reference>
<keyword evidence="2" id="KW-1185">Reference proteome</keyword>
<dbReference type="EMBL" id="BBPI01000012">
    <property type="protein sequence ID" value="GAL99796.1"/>
    <property type="molecule type" value="Genomic_DNA"/>
</dbReference>
<proteinExistence type="predicted"/>
<dbReference type="eggNOG" id="COG2267">
    <property type="taxonomic scope" value="Bacteria"/>
</dbReference>